<evidence type="ECO:0000313" key="1">
    <source>
        <dbReference type="EMBL" id="KAI3375656.1"/>
    </source>
</evidence>
<reference evidence="1" key="1">
    <citation type="submission" date="2022-04" db="EMBL/GenBank/DDBJ databases">
        <title>Jade perch genome.</title>
        <authorList>
            <person name="Chao B."/>
        </authorList>
    </citation>
    <scope>NUCLEOTIDE SEQUENCE</scope>
    <source>
        <strain evidence="1">CB-2022</strain>
    </source>
</reference>
<protein>
    <submittedName>
        <fullName evidence="1">Uncharacterized protein</fullName>
    </submittedName>
</protein>
<evidence type="ECO:0000313" key="2">
    <source>
        <dbReference type="Proteomes" id="UP000831701"/>
    </source>
</evidence>
<comment type="caution">
    <text evidence="1">The sequence shown here is derived from an EMBL/GenBank/DDBJ whole genome shotgun (WGS) entry which is preliminary data.</text>
</comment>
<proteinExistence type="predicted"/>
<dbReference type="EMBL" id="CM041532">
    <property type="protein sequence ID" value="KAI3375656.1"/>
    <property type="molecule type" value="Genomic_DNA"/>
</dbReference>
<gene>
    <name evidence="1" type="ORF">L3Q82_003720</name>
</gene>
<name>A0ACB8X6A5_9TELE</name>
<organism evidence="1 2">
    <name type="scientific">Scortum barcoo</name>
    <name type="common">barcoo grunter</name>
    <dbReference type="NCBI Taxonomy" id="214431"/>
    <lineage>
        <taxon>Eukaryota</taxon>
        <taxon>Metazoa</taxon>
        <taxon>Chordata</taxon>
        <taxon>Craniata</taxon>
        <taxon>Vertebrata</taxon>
        <taxon>Euteleostomi</taxon>
        <taxon>Actinopterygii</taxon>
        <taxon>Neopterygii</taxon>
        <taxon>Teleostei</taxon>
        <taxon>Neoteleostei</taxon>
        <taxon>Acanthomorphata</taxon>
        <taxon>Eupercaria</taxon>
        <taxon>Centrarchiformes</taxon>
        <taxon>Terapontoidei</taxon>
        <taxon>Terapontidae</taxon>
        <taxon>Scortum</taxon>
    </lineage>
</organism>
<keyword evidence="2" id="KW-1185">Reference proteome</keyword>
<sequence length="381" mass="41921">MKCFGCGAEGHLIRSCPEGAGGGGLLPLQERGFVAPAPGGGRLLQDRPLASGDPSACSGGEVSVKSRDQLQRKDSVQADGEKQKEISDEVKQTECVNSEKPHDDLSLCEEQFVDDEDMSDDELLKLSQKRKNIEPVQKNVKASKMIKGSKAGKPPAESESESLLTQEEQTLYSPADIKKFLQGTKGTRQLKVEDHFSDLKLFIESAKPLTKTSGDVGESVLTEQEIYHLKKLIVKVETEANTKLEAQLTPQELYAALMSLKSGKAPGIDGLPVDFYKSFWSVLGEDLLEVFNDCLERGRLPLSCRRAVITLLPKKGDLQELKNWRPVSLLCTDYKILPKVLASRLREVMASIIHPDQTYCVPGRLISDNVTLIRDILEVSG</sequence>
<accession>A0ACB8X6A5</accession>
<dbReference type="Proteomes" id="UP000831701">
    <property type="component" value="Chromosome 2"/>
</dbReference>